<dbReference type="InterPro" id="IPR013974">
    <property type="entry name" value="SAF"/>
</dbReference>
<evidence type="ECO:0000313" key="5">
    <source>
        <dbReference type="Proteomes" id="UP000319411"/>
    </source>
</evidence>
<dbReference type="PANTHER" id="PTHR30536:SF5">
    <property type="entry name" value="ALTRONATE DEHYDRATASE"/>
    <property type="match status" value="1"/>
</dbReference>
<name>A0A518XJM4_9GAMM</name>
<evidence type="ECO:0000259" key="3">
    <source>
        <dbReference type="SMART" id="SM00858"/>
    </source>
</evidence>
<feature type="domain" description="SAF" evidence="3">
    <location>
        <begin position="12"/>
        <end position="83"/>
    </location>
</feature>
<gene>
    <name evidence="4" type="ORF">D8B20_20880</name>
</gene>
<organism evidence="4 5">
    <name type="scientific">Candidatus Pantoea soli</name>
    <dbReference type="NCBI Taxonomy" id="3098669"/>
    <lineage>
        <taxon>Bacteria</taxon>
        <taxon>Pseudomonadati</taxon>
        <taxon>Pseudomonadota</taxon>
        <taxon>Gammaproteobacteria</taxon>
        <taxon>Enterobacterales</taxon>
        <taxon>Erwiniaceae</taxon>
        <taxon>Pantoea</taxon>
    </lineage>
</organism>
<dbReference type="Proteomes" id="UP000319411">
    <property type="component" value="Plasmid unnamed2"/>
</dbReference>
<dbReference type="PANTHER" id="PTHR30536">
    <property type="entry name" value="ALTRONATE/GALACTARATE DEHYDRATASE"/>
    <property type="match status" value="1"/>
</dbReference>
<keyword evidence="4" id="KW-0614">Plasmid</keyword>
<dbReference type="GO" id="GO:0019698">
    <property type="term" value="P:D-galacturonate catabolic process"/>
    <property type="evidence" value="ECO:0007669"/>
    <property type="project" value="TreeGrafter"/>
</dbReference>
<reference evidence="4 5" key="1">
    <citation type="submission" date="2018-10" db="EMBL/GenBank/DDBJ databases">
        <title>Genome Sequencing of Pantoea dispersa DSM 32899.</title>
        <authorList>
            <person name="Nawrath M."/>
            <person name="Ottenheim C."/>
            <person name="Wilm A."/>
            <person name="Zimmermann W."/>
            <person name="Wu J.C."/>
        </authorList>
    </citation>
    <scope>NUCLEOTIDE SEQUENCE [LARGE SCALE GENOMIC DNA]</scope>
    <source>
        <strain evidence="4 5">DSM 32899</strain>
        <plasmid evidence="4 5">unnamed2</plasmid>
    </source>
</reference>
<dbReference type="GO" id="GO:0016787">
    <property type="term" value="F:hydrolase activity"/>
    <property type="evidence" value="ECO:0007669"/>
    <property type="project" value="UniProtKB-KW"/>
</dbReference>
<sequence>MTSQYLLASANDNVAIVTRNLAKGELIALDGQALLNRQRILPGHRLCVKPIARGEALISWDLPFGTAMHDIQPGDYICNQVAKDVLRIRHPEDYDSSLVVNFSDRDTVSEQILPDRPQFGRNQVDVVDEAGFDGVFRGDQRGWGTRNYLVLIGVTSQARAAVLAACKQLQPRWPASGAFDGVVAIVHTEGGGLHQLNNQALLLRTLAGFATNPNVGAAILVNAADSRIDFAEIEHALVSRDLPAAEYRVDFHQLLPGEAITELVAQAEALIPGVQACQRRRAPLSGLRIGLQCGGSDAFSGVTANQVLGRCVQQLIRCGGSANLAETDELIGAEQYVLQRVASQQLFDRWLAVQQRFKDYAAAHGHTAEGNVSGGNLYRGLYNITLKSIGAARKKDPATYIDHIIEYGEPMHKPGYYFMDSPGNDLESIAGQVAAGANLILFTTGNGSITNFPFVPTLKIVTTHERFQLLESDMDFDAGQVLSGESFDHSADRLFSLLRQTASGQRSKGEYTGQYQTQIWRDAYFPASFNAAQANGQVGFGSGAPLVPANQNALAQQVTGRSVASVAMILPTSLCSGQVAEQIAYQLNHQRRVASEVVALPHTEGCAVSGGDAEVIFCNTLIGYATHPLVHSCVFLEHGCEKTHNDFFRQKLVERGVDSSRFAWASIQQEGGIQRVTQHVMQAVEQAPQQHASQASPLLIGFASQLTKLNDNQAQVLSKLVTQLLAIGVGVVIAAGDALLQHPAFLAEEGTLTFSPTVAYSGAINQAGLHVMDTSSSDWLEIATGLGATGCRALIALSARTPLQPHRFIPTLQLCASEQLIAGAAPHFDCVLSELALPQLLDHIAGCLAGSWLPQQRPAANVGFQISRGRYGVSL</sequence>
<protein>
    <submittedName>
        <fullName evidence="4">Altronate hydrolase</fullName>
    </submittedName>
</protein>
<keyword evidence="4" id="KW-0378">Hydrolase</keyword>
<dbReference type="AlphaFoldDB" id="A0A518XJM4"/>
<dbReference type="InterPro" id="IPR007392">
    <property type="entry name" value="GD_AH_second"/>
</dbReference>
<dbReference type="Gene3D" id="2.30.130.110">
    <property type="match status" value="1"/>
</dbReference>
<evidence type="ECO:0000256" key="2">
    <source>
        <dbReference type="ARBA" id="ARBA00023239"/>
    </source>
</evidence>
<dbReference type="SMART" id="SM00858">
    <property type="entry name" value="SAF"/>
    <property type="match status" value="1"/>
</dbReference>
<comment type="similarity">
    <text evidence="1">Belongs to the UxaA family.</text>
</comment>
<keyword evidence="5" id="KW-1185">Reference proteome</keyword>
<dbReference type="Pfam" id="PF04295">
    <property type="entry name" value="GD_AH_second"/>
    <property type="match status" value="2"/>
</dbReference>
<dbReference type="Pfam" id="PF20629">
    <property type="entry name" value="GD_AH_C"/>
    <property type="match status" value="1"/>
</dbReference>
<dbReference type="GO" id="GO:0016829">
    <property type="term" value="F:lyase activity"/>
    <property type="evidence" value="ECO:0007669"/>
    <property type="project" value="UniProtKB-KW"/>
</dbReference>
<dbReference type="InterPro" id="IPR052172">
    <property type="entry name" value="UxaA_altronate/galactarate_dh"/>
</dbReference>
<dbReference type="OrthoDB" id="9804574at2"/>
<dbReference type="InterPro" id="IPR048332">
    <property type="entry name" value="GD_AH_C"/>
</dbReference>
<geneLocation type="plasmid" evidence="4 5">
    <name>unnamed2</name>
</geneLocation>
<proteinExistence type="inferred from homology"/>
<dbReference type="EMBL" id="CP032704">
    <property type="protein sequence ID" value="QDY44375.1"/>
    <property type="molecule type" value="Genomic_DNA"/>
</dbReference>
<accession>A0A518XJM4</accession>
<dbReference type="KEGG" id="pdis:D8B20_20880"/>
<dbReference type="RefSeq" id="WP_145891904.1">
    <property type="nucleotide sequence ID" value="NZ_CP032704.1"/>
</dbReference>
<evidence type="ECO:0000256" key="1">
    <source>
        <dbReference type="ARBA" id="ARBA00010986"/>
    </source>
</evidence>
<keyword evidence="2" id="KW-0456">Lyase</keyword>
<evidence type="ECO:0000313" key="4">
    <source>
        <dbReference type="EMBL" id="QDY44375.1"/>
    </source>
</evidence>